<name>A0A269ZDV3_9MICO</name>
<protein>
    <recommendedName>
        <fullName evidence="3">Glycoside hydrolase family 15</fullName>
    </recommendedName>
</protein>
<accession>A0A269ZDV3</accession>
<dbReference type="InterPro" id="IPR008928">
    <property type="entry name" value="6-hairpin_glycosidase_sf"/>
</dbReference>
<dbReference type="GO" id="GO:0004553">
    <property type="term" value="F:hydrolase activity, hydrolyzing O-glycosyl compounds"/>
    <property type="evidence" value="ECO:0007669"/>
    <property type="project" value="TreeGrafter"/>
</dbReference>
<reference evidence="1 2" key="1">
    <citation type="submission" date="2017-04" db="EMBL/GenBank/DDBJ databases">
        <title>Kefir bacterial isolates.</title>
        <authorList>
            <person name="Kim Y."/>
            <person name="Blasche S."/>
            <person name="Patil K.R."/>
        </authorList>
    </citation>
    <scope>NUCLEOTIDE SEQUENCE [LARGE SCALE GENOMIC DNA]</scope>
    <source>
        <strain evidence="1 2">OG2</strain>
    </source>
</reference>
<dbReference type="SUPFAM" id="SSF48208">
    <property type="entry name" value="Six-hairpin glycosidases"/>
    <property type="match status" value="1"/>
</dbReference>
<dbReference type="Proteomes" id="UP000216867">
    <property type="component" value="Unassembled WGS sequence"/>
</dbReference>
<dbReference type="RefSeq" id="WP_095375856.1">
    <property type="nucleotide sequence ID" value="NZ_JBCFBN010000009.1"/>
</dbReference>
<dbReference type="Gene3D" id="1.50.10.10">
    <property type="match status" value="1"/>
</dbReference>
<dbReference type="GO" id="GO:0005975">
    <property type="term" value="P:carbohydrate metabolic process"/>
    <property type="evidence" value="ECO:0007669"/>
    <property type="project" value="InterPro"/>
</dbReference>
<dbReference type="InterPro" id="IPR012341">
    <property type="entry name" value="6hp_glycosidase-like_sf"/>
</dbReference>
<evidence type="ECO:0000313" key="1">
    <source>
        <dbReference type="EMBL" id="PAK95998.1"/>
    </source>
</evidence>
<evidence type="ECO:0000313" key="2">
    <source>
        <dbReference type="Proteomes" id="UP000216867"/>
    </source>
</evidence>
<comment type="caution">
    <text evidence="1">The sequence shown here is derived from an EMBL/GenBank/DDBJ whole genome shotgun (WGS) entry which is preliminary data.</text>
</comment>
<dbReference type="PANTHER" id="PTHR31616:SF0">
    <property type="entry name" value="GLUCAN 1,4-ALPHA-GLUCOSIDASE"/>
    <property type="match status" value="1"/>
</dbReference>
<evidence type="ECO:0008006" key="3">
    <source>
        <dbReference type="Google" id="ProtNLM"/>
    </source>
</evidence>
<dbReference type="PANTHER" id="PTHR31616">
    <property type="entry name" value="TREHALASE"/>
    <property type="match status" value="1"/>
</dbReference>
<sequence length="444" mass="46131">MAPGSAQRPLARRRVLTGALTGAGLFGIGLAAPGLPARIESLKKSDPVRSVAAAYVSDAERAALSSAAARDLPPRSRVLPGTGTRAAAERERDFLAVAAPWLAKVPERLVDLAVSALLDLWILSDDLPGPVASWSGAWRYIWPRDTAFVAAALAAVGHAELAWGQLRHLQALQGEDGWFAARYDPETGSVPDDRAPQLDAVGLVLWSIAEVGAASEPETPAPAPARSLSELEPMIDRSAALLDELTGSGRTLPPVSPDYWEVGEGRITLGIAAPTLIGLRALTSLGDAGTAERLGERTAVAEAFTETFARTFGAGGLQRYPSSGGFDSAAAYLPASGMGPDLVDAAALDRMGERLRQPAGGIRPGTGWILDDASWTPSTSLLALGYARLGESARAEAVLDWLAGHRTASGSLPEKVDGEGTPVSVAPLAWTAANVVLALDALRG</sequence>
<dbReference type="EMBL" id="NCWY01000005">
    <property type="protein sequence ID" value="PAK95998.1"/>
    <property type="molecule type" value="Genomic_DNA"/>
</dbReference>
<dbReference type="AlphaFoldDB" id="A0A269ZDV3"/>
<dbReference type="PROSITE" id="PS51318">
    <property type="entry name" value="TAT"/>
    <property type="match status" value="1"/>
</dbReference>
<dbReference type="InterPro" id="IPR006311">
    <property type="entry name" value="TAT_signal"/>
</dbReference>
<proteinExistence type="predicted"/>
<gene>
    <name evidence="1" type="ORF">B8X04_07020</name>
</gene>
<organism evidence="1 2">
    <name type="scientific">Brevibacterium casei</name>
    <dbReference type="NCBI Taxonomy" id="33889"/>
    <lineage>
        <taxon>Bacteria</taxon>
        <taxon>Bacillati</taxon>
        <taxon>Actinomycetota</taxon>
        <taxon>Actinomycetes</taxon>
        <taxon>Micrococcales</taxon>
        <taxon>Brevibacteriaceae</taxon>
        <taxon>Brevibacterium</taxon>
    </lineage>
</organism>